<dbReference type="InterPro" id="IPR029044">
    <property type="entry name" value="Nucleotide-diphossugar_trans"/>
</dbReference>
<feature type="domain" description="MobA-like NTP transferase" evidence="2">
    <location>
        <begin position="7"/>
        <end position="166"/>
    </location>
</feature>
<dbReference type="GO" id="GO:0016779">
    <property type="term" value="F:nucleotidyltransferase activity"/>
    <property type="evidence" value="ECO:0007669"/>
    <property type="project" value="UniProtKB-ARBA"/>
</dbReference>
<evidence type="ECO:0000313" key="3">
    <source>
        <dbReference type="EMBL" id="NDV01733.1"/>
    </source>
</evidence>
<dbReference type="PANTHER" id="PTHR43777">
    <property type="entry name" value="MOLYBDENUM COFACTOR CYTIDYLYLTRANSFERASE"/>
    <property type="match status" value="1"/>
</dbReference>
<dbReference type="Pfam" id="PF12804">
    <property type="entry name" value="NTP_transf_3"/>
    <property type="match status" value="1"/>
</dbReference>
<organism evidence="3 4">
    <name type="scientific">Pseudoroseicyclus tamaricis</name>
    <dbReference type="NCBI Taxonomy" id="2705421"/>
    <lineage>
        <taxon>Bacteria</taxon>
        <taxon>Pseudomonadati</taxon>
        <taxon>Pseudomonadota</taxon>
        <taxon>Alphaproteobacteria</taxon>
        <taxon>Rhodobacterales</taxon>
        <taxon>Paracoccaceae</taxon>
        <taxon>Pseudoroseicyclus</taxon>
    </lineage>
</organism>
<protein>
    <submittedName>
        <fullName evidence="3">Nucleotidyltransferase family protein</fullName>
    </submittedName>
</protein>
<accession>A0A6B2JJW4</accession>
<name>A0A6B2JJW4_9RHOB</name>
<sequence>MREDPILLLAAGLSSRMGGADKQAEPVEGIPLLTRLAHAACDVSSRVFVALPSPDHPRAALLGDLPVTPLALPGSAEGMGGTLRDGVAALPDCARFMVLLTDLPLIGAAEMEAVFAAADAAPDHLIWRGATPDGRPGHPILFDATLRPGFARLGGDEGGESLVRPLHARTFLLPFADDRARLDLDTPEDWAAFRAR</sequence>
<dbReference type="RefSeq" id="WP_163894066.1">
    <property type="nucleotide sequence ID" value="NZ_JAAFYS010000003.1"/>
</dbReference>
<comment type="caution">
    <text evidence="3">The sequence shown here is derived from an EMBL/GenBank/DDBJ whole genome shotgun (WGS) entry which is preliminary data.</text>
</comment>
<dbReference type="EMBL" id="JAAGAB010000003">
    <property type="protein sequence ID" value="NDV01733.1"/>
    <property type="molecule type" value="Genomic_DNA"/>
</dbReference>
<keyword evidence="4" id="KW-1185">Reference proteome</keyword>
<proteinExistence type="predicted"/>
<dbReference type="Proteomes" id="UP000474757">
    <property type="component" value="Unassembled WGS sequence"/>
</dbReference>
<dbReference type="SUPFAM" id="SSF53448">
    <property type="entry name" value="Nucleotide-diphospho-sugar transferases"/>
    <property type="match status" value="1"/>
</dbReference>
<keyword evidence="3" id="KW-0808">Transferase</keyword>
<dbReference type="CDD" id="cd04182">
    <property type="entry name" value="GT_2_like_f"/>
    <property type="match status" value="1"/>
</dbReference>
<keyword evidence="1" id="KW-0460">Magnesium</keyword>
<evidence type="ECO:0000313" key="4">
    <source>
        <dbReference type="Proteomes" id="UP000474757"/>
    </source>
</evidence>
<evidence type="ECO:0000256" key="1">
    <source>
        <dbReference type="ARBA" id="ARBA00022842"/>
    </source>
</evidence>
<dbReference type="PANTHER" id="PTHR43777:SF1">
    <property type="entry name" value="MOLYBDENUM COFACTOR CYTIDYLYLTRANSFERASE"/>
    <property type="match status" value="1"/>
</dbReference>
<dbReference type="AlphaFoldDB" id="A0A6B2JJW4"/>
<reference evidence="3 4" key="1">
    <citation type="submission" date="2020-02" db="EMBL/GenBank/DDBJ databases">
        <title>Pseudoroseicyclus tamarix, sp. nov., isolated from offshore sediment of a Tamarix chinensis forest.</title>
        <authorList>
            <person name="Gai Y."/>
        </authorList>
    </citation>
    <scope>NUCLEOTIDE SEQUENCE [LARGE SCALE GENOMIC DNA]</scope>
    <source>
        <strain evidence="3 4">CLL3-39</strain>
    </source>
</reference>
<dbReference type="InterPro" id="IPR025877">
    <property type="entry name" value="MobA-like_NTP_Trfase"/>
</dbReference>
<dbReference type="Gene3D" id="3.90.550.10">
    <property type="entry name" value="Spore Coat Polysaccharide Biosynthesis Protein SpsA, Chain A"/>
    <property type="match status" value="1"/>
</dbReference>
<gene>
    <name evidence="3" type="ORF">GZA08_12235</name>
</gene>
<evidence type="ECO:0000259" key="2">
    <source>
        <dbReference type="Pfam" id="PF12804"/>
    </source>
</evidence>